<evidence type="ECO:0000313" key="5">
    <source>
        <dbReference type="EMBL" id="QTE21137.1"/>
    </source>
</evidence>
<dbReference type="PANTHER" id="PTHR33293:SF1">
    <property type="entry name" value="INSERTION ELEMENT IS1 1 PROTEIN INSB-RELATED"/>
    <property type="match status" value="1"/>
</dbReference>
<evidence type="ECO:0000256" key="3">
    <source>
        <dbReference type="ARBA" id="ARBA00022578"/>
    </source>
</evidence>
<dbReference type="KEGG" id="pcea:J3359_09765"/>
<comment type="similarity">
    <text evidence="2">Belongs to the transposase 27 family.</text>
</comment>
<keyword evidence="6" id="KW-1185">Reference proteome</keyword>
<dbReference type="Proteomes" id="UP000663920">
    <property type="component" value="Chromosome"/>
</dbReference>
<dbReference type="GO" id="GO:0004803">
    <property type="term" value="F:transposase activity"/>
    <property type="evidence" value="ECO:0007669"/>
    <property type="project" value="InterPro"/>
</dbReference>
<keyword evidence="4" id="KW-0233">DNA recombination</keyword>
<dbReference type="GO" id="GO:0006313">
    <property type="term" value="P:DNA transposition"/>
    <property type="evidence" value="ECO:0007669"/>
    <property type="project" value="InterPro"/>
</dbReference>
<evidence type="ECO:0000256" key="2">
    <source>
        <dbReference type="ARBA" id="ARBA00008841"/>
    </source>
</evidence>
<dbReference type="NCBIfam" id="NF033558">
    <property type="entry name" value="transpos_IS1"/>
    <property type="match status" value="1"/>
</dbReference>
<dbReference type="InterPro" id="IPR051354">
    <property type="entry name" value="Transposase_27_IS1"/>
</dbReference>
<dbReference type="AlphaFoldDB" id="A0A975H589"/>
<protein>
    <submittedName>
        <fullName evidence="5">IS1 family transposase</fullName>
    </submittedName>
</protein>
<proteinExistence type="inferred from homology"/>
<dbReference type="EMBL" id="CP071869">
    <property type="protein sequence ID" value="QTE21137.1"/>
    <property type="molecule type" value="Genomic_DNA"/>
</dbReference>
<evidence type="ECO:0000256" key="1">
    <source>
        <dbReference type="ARBA" id="ARBA00004091"/>
    </source>
</evidence>
<keyword evidence="3" id="KW-0815">Transposition</keyword>
<dbReference type="RefSeq" id="WP_208076732.1">
    <property type="nucleotide sequence ID" value="NZ_CP071869.1"/>
</dbReference>
<evidence type="ECO:0000313" key="6">
    <source>
        <dbReference type="Proteomes" id="UP000663920"/>
    </source>
</evidence>
<dbReference type="PANTHER" id="PTHR33293">
    <property type="entry name" value="INSERTION ELEMENT IS1 1 PROTEIN INSB-RELATED"/>
    <property type="match status" value="1"/>
</dbReference>
<name>A0A975H589_9FLAO</name>
<comment type="function">
    <text evidence="1">Absolutely required for transposition of IS1.</text>
</comment>
<organism evidence="5 6">
    <name type="scientific">Polaribacter cellanae</name>
    <dbReference type="NCBI Taxonomy" id="2818493"/>
    <lineage>
        <taxon>Bacteria</taxon>
        <taxon>Pseudomonadati</taxon>
        <taxon>Bacteroidota</taxon>
        <taxon>Flavobacteriia</taxon>
        <taxon>Flavobacteriales</taxon>
        <taxon>Flavobacteriaceae</taxon>
    </lineage>
</organism>
<reference evidence="5 6" key="1">
    <citation type="submission" date="2021-03" db="EMBL/GenBank/DDBJ databases">
        <title>Complete genome of Polaribacter_sp.SM13.</title>
        <authorList>
            <person name="Jeong S.W."/>
            <person name="Bae J.W."/>
        </authorList>
    </citation>
    <scope>NUCLEOTIDE SEQUENCE [LARGE SCALE GENOMIC DNA]</scope>
    <source>
        <strain evidence="5 6">SM13</strain>
    </source>
</reference>
<evidence type="ECO:0000256" key="4">
    <source>
        <dbReference type="ARBA" id="ARBA00023172"/>
    </source>
</evidence>
<gene>
    <name evidence="5" type="ORF">J3359_09765</name>
</gene>
<dbReference type="InterPro" id="IPR005063">
    <property type="entry name" value="Transposase_27"/>
</dbReference>
<dbReference type="Pfam" id="PF03400">
    <property type="entry name" value="DDE_Tnp_IS1"/>
    <property type="match status" value="1"/>
</dbReference>
<sequence length="225" mass="26883">MKCKKCKGLAVKNGKQSNGRQRYYCKSCKCSFQRSYNYNAYEKDINRNIYLFLRESVGITATSRLLSISKTTVIKRIKMMASKIVKPILNEKYQYYELDEMRVVVDYKQNEAWITYAINRDTKRIVNFIVGRRTKRNLSIITKSVLQLYPKRVLTDRLRTYIKLIPKKQHDTRKKNTTIIERHNLTLRTHLKRLSRKTICFSKNFQMLEATLKLYIWGNQLNFNL</sequence>
<accession>A0A975H589</accession>
<dbReference type="GO" id="GO:0003677">
    <property type="term" value="F:DNA binding"/>
    <property type="evidence" value="ECO:0007669"/>
    <property type="project" value="InterPro"/>
</dbReference>